<gene>
    <name evidence="3" type="ORF">RS030_243614</name>
</gene>
<dbReference type="EMBL" id="JAWDEY010000016">
    <property type="protein sequence ID" value="KAK6589018.1"/>
    <property type="molecule type" value="Genomic_DNA"/>
</dbReference>
<accession>A0AAV9XWX2</accession>
<comment type="caution">
    <text evidence="3">The sequence shown here is derived from an EMBL/GenBank/DDBJ whole genome shotgun (WGS) entry which is preliminary data.</text>
</comment>
<keyword evidence="4" id="KW-1185">Reference proteome</keyword>
<dbReference type="Pfam" id="PF12584">
    <property type="entry name" value="TRAPPC10"/>
    <property type="match status" value="1"/>
</dbReference>
<protein>
    <recommendedName>
        <fullName evidence="2">TRAPPC10/Trs130 C-terminal domain-containing protein</fullName>
    </recommendedName>
</protein>
<evidence type="ECO:0000259" key="2">
    <source>
        <dbReference type="Pfam" id="PF12584"/>
    </source>
</evidence>
<evidence type="ECO:0000313" key="3">
    <source>
        <dbReference type="EMBL" id="KAK6589018.1"/>
    </source>
</evidence>
<name>A0AAV9XWX2_9CRYT</name>
<feature type="region of interest" description="Disordered" evidence="1">
    <location>
        <begin position="1320"/>
        <end position="1348"/>
    </location>
</feature>
<dbReference type="Proteomes" id="UP001311799">
    <property type="component" value="Unassembled WGS sequence"/>
</dbReference>
<evidence type="ECO:0000256" key="1">
    <source>
        <dbReference type="SAM" id="MobiDB-lite"/>
    </source>
</evidence>
<dbReference type="InterPro" id="IPR022233">
    <property type="entry name" value="TRAPPC10/Trs130_C"/>
</dbReference>
<feature type="compositionally biased region" description="Polar residues" evidence="1">
    <location>
        <begin position="1412"/>
        <end position="1423"/>
    </location>
</feature>
<evidence type="ECO:0000313" key="4">
    <source>
        <dbReference type="Proteomes" id="UP001311799"/>
    </source>
</evidence>
<feature type="compositionally biased region" description="Low complexity" evidence="1">
    <location>
        <begin position="1328"/>
        <end position="1346"/>
    </location>
</feature>
<sequence length="2145" mass="246449">MDRIGYFDAQNLKIGIYKVYWGESNSGSLKKELKTEGKHNEKELTTPVSSNNTIISNNGWFQLYTSTKSIYGRKEYEENEYLNFDDELADKIYDSVVLSLEHTMNNGGIELEISYLEARAIINQIKLEIIKGVNIGSENNDGSEFYFDLNKISRESFLRHEKMFDIPLINVVICNFDNSPSVNSVSLERKEYYEILKLYEISCEFGEIDFILLGISVSRSQEIEKQSKKNFEKLKNELYRLFGHSAKDKCIWFSGTNQQYDTNDVLFTNQIKQVTLKIVEQLEPVINYRIKSVIDFALTLRNDGPRPFHSLKIRLSSERNSIESRESDVLIENSSDVIPVSPVSNNNCNNYFNDVGNSNNSDDCNNKNANIDLTICSSLPTSPKEYSTSDIHSPVNSCRNTKCRKLQISDIWYQWILDIINTSDLLALTLFKIGLVNEALLIYEQILEDFKVKSDNFIIELKNQSFGFAELIELKDPLILASDCCIGDCRTHSVENSALIRRDNLILPLRLSMLKLGLRSTYFDIIQLVFSRKLVIFLSIGELQKISNRFDLFIKKFLKEIVNKIDDYKFKIASHFWIFRLAITVVSVIKNTNDDSNKIFENNTNNQYLLYNISYQSTPSPIYNLKISLISSLLPRLMKFLGESESYDVLKHKPSAPKLPPDTNVTPMEVQIALIKWAAQCISSILLNNICNINEFGKTQIEVDKNEKSNPDNIKGQNLNVKANDSSHNHTKSYYSCITINSASSVSAHSISSSSSKTFKKSNNPSPLQNNYSILHIAAKHLSVITQLISKNIWNNQNLSSSQKQSLIESFFLYFNENKDVKSNIHLNDDYNNNNYDLRELSNSLFSPFKAYRMLCEITGVTGMEYISLGFVKSAISLTWGVLFENKEFVDWIIKIVNDDNYLSIATFEKKNSILSDISFCYRFSRIWLDFTTILLPIPFQWTILNSITKKMLLKFLIKRSNPILKNYVNFNDPYILQAEIGIRLFLNQTNKKKDGKLNKDNLYYNSNFNKIRENDDYDYDCSENEENEYDIIETYVRKCLDNSNILDEDCKDHLQWEFPANPNIWAYIFVQESNNSESNQLKNDDKTPVYKFKAKVTQKNIESTSSAYSCDNEVSQSDDLKRATQVRTNKGATLKIVERQILTVLLGGGRLIKLPHKALPCCGLLDPLKPIQGYFYVFHEILRPSGRLFLKSPYVLSPLQSPLGSSNNRLRIIDEYEDECCINKLLNKKSVSGVNNSNYINGNLSDSNDGNSNIFVNGIDTESSIGNKNINYICTDNVNFTDNGNGKYGYSEINSGETQKIEQEEAKDEISTSKNNNIYNSKTITKSSNYNGNTSNNNSSNGYNSWFHKKSSKHERSYSLTNSESEHFGIRKKDGSPKQWMWEIVSGLKWGSNYYGSSSKNKNKTNSFTTENLLERNQISDEMNNELIKSTKKSNKDDYLKTKNQRSPTLNLGLKVDESSSPTKVITVPTPGPSNWVITETGRSNLSRKSQHYSPNSMLEMSENNVVPCSVIPSNTLIDKLTVPGIPIKFCILVYIGLENSIKFNSMWLRVNNCNWILLENIHNKDNRIINNNHITLKPGINKIEIDVLYDGPTSSKLTINSIGFSSINGKGFKLPINFLWVVPLGTLPSPHILSKVTFKFERYERDIQEYNEFSSLNKPSYLINDYNEYNKDNSWNPLKKWTTLYSFNPKKLTEIINLKIEPLKKSSKKTNIDSINFKTDGHFDLIDYKKVIESNIMAQSCDKSWHMFIITIDNNWTQVNYVDLRVTIDLFSCNNNNNSNIKVYLDELELISIDGNETNNKLHLNLDNMIEIPKFLKELVFKVPLMFSFSPIESLKTAYFEVNLSSKLLDYTNIYSNSTFKFNFLIEPQAKLQNIQKVPNIYRMSIPFYYFEIFISGSSNVIVIDKLIFAYQKNTKDLHLFNILTAVPIETSKDVKFDFIDENMFIIEYKLKTPIVVEYDYKPLKFVWIVPKNQLANNPKPLLYISSFVKGSNYENPNSISGPFEVSIEKYKTIFALKESIYTNLNCIYLEKVDYPPQSRIDVEFVLLVNLKYTSDSEETFCYCLEVDKSVQNYNSSVKSTKNWWFIGSRNGVIKAKPNSDISLEFKVVPLKNGIIDLPNLHIEKITSNQNKRIFPLGKQIVL</sequence>
<feature type="region of interest" description="Disordered" evidence="1">
    <location>
        <begin position="707"/>
        <end position="726"/>
    </location>
</feature>
<feature type="compositionally biased region" description="Polar residues" evidence="1">
    <location>
        <begin position="711"/>
        <end position="726"/>
    </location>
</feature>
<reference evidence="3 4" key="1">
    <citation type="submission" date="2023-10" db="EMBL/GenBank/DDBJ databases">
        <title>Comparative genomics analysis reveals potential genetic determinants of host preference in Cryptosporidium xiaoi.</title>
        <authorList>
            <person name="Xiao L."/>
            <person name="Li J."/>
        </authorList>
    </citation>
    <scope>NUCLEOTIDE SEQUENCE [LARGE SCALE GENOMIC DNA]</scope>
    <source>
        <strain evidence="3 4">52996</strain>
    </source>
</reference>
<feature type="region of interest" description="Disordered" evidence="1">
    <location>
        <begin position="1400"/>
        <end position="1424"/>
    </location>
</feature>
<organism evidence="3 4">
    <name type="scientific">Cryptosporidium xiaoi</name>
    <dbReference type="NCBI Taxonomy" id="659607"/>
    <lineage>
        <taxon>Eukaryota</taxon>
        <taxon>Sar</taxon>
        <taxon>Alveolata</taxon>
        <taxon>Apicomplexa</taxon>
        <taxon>Conoidasida</taxon>
        <taxon>Coccidia</taxon>
        <taxon>Eucoccidiorida</taxon>
        <taxon>Eimeriorina</taxon>
        <taxon>Cryptosporidiidae</taxon>
        <taxon>Cryptosporidium</taxon>
    </lineage>
</organism>
<proteinExistence type="predicted"/>
<feature type="domain" description="TRAPPC10/Trs130 C-terminal" evidence="2">
    <location>
        <begin position="2080"/>
        <end position="2133"/>
    </location>
</feature>
<feature type="compositionally biased region" description="Low complexity" evidence="1">
    <location>
        <begin position="1400"/>
        <end position="1411"/>
    </location>
</feature>